<dbReference type="InterPro" id="IPR005561">
    <property type="entry name" value="ANTAR"/>
</dbReference>
<dbReference type="InterPro" id="IPR036388">
    <property type="entry name" value="WH-like_DNA-bd_sf"/>
</dbReference>
<proteinExistence type="predicted"/>
<dbReference type="PROSITE" id="PS50921">
    <property type="entry name" value="ANTAR"/>
    <property type="match status" value="1"/>
</dbReference>
<evidence type="ECO:0000259" key="1">
    <source>
        <dbReference type="PROSITE" id="PS50921"/>
    </source>
</evidence>
<dbReference type="Pfam" id="PF03861">
    <property type="entry name" value="ANTAR"/>
    <property type="match status" value="1"/>
</dbReference>
<dbReference type="Gene3D" id="1.10.10.10">
    <property type="entry name" value="Winged helix-like DNA-binding domain superfamily/Winged helix DNA-binding domain"/>
    <property type="match status" value="1"/>
</dbReference>
<dbReference type="EMBL" id="JBDPZD010000002">
    <property type="protein sequence ID" value="MEO3691770.1"/>
    <property type="molecule type" value="Genomic_DNA"/>
</dbReference>
<evidence type="ECO:0000313" key="2">
    <source>
        <dbReference type="EMBL" id="MEO3691770.1"/>
    </source>
</evidence>
<accession>A0ABV0G229</accession>
<dbReference type="Proteomes" id="UP001495147">
    <property type="component" value="Unassembled WGS sequence"/>
</dbReference>
<gene>
    <name evidence="2" type="ORF">ABDJ85_09835</name>
</gene>
<protein>
    <submittedName>
        <fullName evidence="2">ANTAR domain-containing protein</fullName>
    </submittedName>
</protein>
<dbReference type="InterPro" id="IPR011006">
    <property type="entry name" value="CheY-like_superfamily"/>
</dbReference>
<dbReference type="SUPFAM" id="SSF52172">
    <property type="entry name" value="CheY-like"/>
    <property type="match status" value="1"/>
</dbReference>
<sequence>MNRTRPHTSMAVAGLRVLLLDHGKQRSPIFRAELIRLRCQLLEVLDSVHGLPAAMLRSEPDLILIDSEHIDAELLSALAAAQASRHLPLLLFADGLGPDAMRSALQAGVNVVIVGGLQAQRLESVLQLTLARFEQDDQLRQELDRVNTQLADRKSIERAKGILMREQHLDEDTAYHRLRRLAMDRGEPLAAVAARLLEADQLLRKA</sequence>
<name>A0ABV0G229_9BURK</name>
<feature type="domain" description="ANTAR" evidence="1">
    <location>
        <begin position="136"/>
        <end position="197"/>
    </location>
</feature>
<evidence type="ECO:0000313" key="3">
    <source>
        <dbReference type="Proteomes" id="UP001495147"/>
    </source>
</evidence>
<organism evidence="2 3">
    <name type="scientific">Roseateles paludis</name>
    <dbReference type="NCBI Taxonomy" id="3145238"/>
    <lineage>
        <taxon>Bacteria</taxon>
        <taxon>Pseudomonadati</taxon>
        <taxon>Pseudomonadota</taxon>
        <taxon>Betaproteobacteria</taxon>
        <taxon>Burkholderiales</taxon>
        <taxon>Sphaerotilaceae</taxon>
        <taxon>Roseateles</taxon>
    </lineage>
</organism>
<dbReference type="InterPro" id="IPR008327">
    <property type="entry name" value="Sig_transdc_resp-reg_antiterm"/>
</dbReference>
<dbReference type="Gene3D" id="3.40.50.2300">
    <property type="match status" value="1"/>
</dbReference>
<reference evidence="2 3" key="1">
    <citation type="submission" date="2024-05" db="EMBL/GenBank/DDBJ databases">
        <title>Roseateles sp. DJS-2-20 16S ribosomal RNA gene Genome sequencing and assembly.</title>
        <authorList>
            <person name="Woo H."/>
        </authorList>
    </citation>
    <scope>NUCLEOTIDE SEQUENCE [LARGE SCALE GENOMIC DNA]</scope>
    <source>
        <strain evidence="2 3">DJS-2-20</strain>
    </source>
</reference>
<dbReference type="RefSeq" id="WP_347704582.1">
    <property type="nucleotide sequence ID" value="NZ_JBDPZD010000002.1"/>
</dbReference>
<comment type="caution">
    <text evidence="2">The sequence shown here is derived from an EMBL/GenBank/DDBJ whole genome shotgun (WGS) entry which is preliminary data.</text>
</comment>
<dbReference type="SMART" id="SM01012">
    <property type="entry name" value="ANTAR"/>
    <property type="match status" value="1"/>
</dbReference>
<keyword evidence="3" id="KW-1185">Reference proteome</keyword>
<dbReference type="PIRSF" id="PIRSF036382">
    <property type="entry name" value="RR_antiterm"/>
    <property type="match status" value="1"/>
</dbReference>